<evidence type="ECO:0000313" key="2">
    <source>
        <dbReference type="Proteomes" id="UP000297729"/>
    </source>
</evidence>
<accession>A0A4Y9SAT1</accession>
<dbReference type="RefSeq" id="WP_135203510.1">
    <property type="nucleotide sequence ID" value="NZ_SPVG01000210.1"/>
</dbReference>
<protein>
    <submittedName>
        <fullName evidence="1">Uncharacterized protein</fullName>
    </submittedName>
</protein>
<organism evidence="1 2">
    <name type="scientific">Duganella callida</name>
    <dbReference type="NCBI Taxonomy" id="2561932"/>
    <lineage>
        <taxon>Bacteria</taxon>
        <taxon>Pseudomonadati</taxon>
        <taxon>Pseudomonadota</taxon>
        <taxon>Betaproteobacteria</taxon>
        <taxon>Burkholderiales</taxon>
        <taxon>Oxalobacteraceae</taxon>
        <taxon>Telluria group</taxon>
        <taxon>Duganella</taxon>
    </lineage>
</organism>
<proteinExistence type="predicted"/>
<name>A0A4Y9SAT1_9BURK</name>
<comment type="caution">
    <text evidence="1">The sequence shown here is derived from an EMBL/GenBank/DDBJ whole genome shotgun (WGS) entry which is preliminary data.</text>
</comment>
<gene>
    <name evidence="1" type="ORF">E4L98_21085</name>
</gene>
<dbReference type="AlphaFoldDB" id="A0A4Y9SAT1"/>
<evidence type="ECO:0000313" key="1">
    <source>
        <dbReference type="EMBL" id="TFW17266.1"/>
    </source>
</evidence>
<sequence>MPTKFVDGYEIEFTGEPLPGCDQWGAYVAIFGVSDNPMHLTNLYPRQRVAADVILASEAAAEQAAERAGMRILEELRAAPAKAG</sequence>
<keyword evidence="2" id="KW-1185">Reference proteome</keyword>
<reference evidence="1 2" key="1">
    <citation type="submission" date="2019-03" db="EMBL/GenBank/DDBJ databases">
        <title>Draft Genome Sequence of Duganella callidus sp. nov., a Novel Duganella Species Isolated from Cultivated Soil.</title>
        <authorList>
            <person name="Raths R."/>
            <person name="Peta V."/>
            <person name="Bucking H."/>
        </authorList>
    </citation>
    <scope>NUCLEOTIDE SEQUENCE [LARGE SCALE GENOMIC DNA]</scope>
    <source>
        <strain evidence="1 2">DN04</strain>
    </source>
</reference>
<dbReference type="Proteomes" id="UP000297729">
    <property type="component" value="Unassembled WGS sequence"/>
</dbReference>
<dbReference type="EMBL" id="SPVG01000210">
    <property type="protein sequence ID" value="TFW17266.1"/>
    <property type="molecule type" value="Genomic_DNA"/>
</dbReference>
<dbReference type="OrthoDB" id="8781131at2"/>